<evidence type="ECO:0000313" key="4">
    <source>
        <dbReference type="Proteomes" id="UP000274822"/>
    </source>
</evidence>
<dbReference type="EMBL" id="RBNJ01000219">
    <property type="protein sequence ID" value="RUS35109.1"/>
    <property type="molecule type" value="Genomic_DNA"/>
</dbReference>
<comment type="similarity">
    <text evidence="1">Belongs to the AAA ATPase family. BCS1 subfamily.</text>
</comment>
<sequence length="210" mass="22628">MARLVRGMSRDGNGMLCFRGLESGLWMPFALHLGSPQPVINKPSYPYPSQVTVYQCRPFDFNWSPACTKVPRNLDSVILDEGVKETLLKDVALFRDSADWYHQRGIPYRRGYLLYGPPGTGKSSFVQALAGQLALSVCVVNMSISGLSDGLLNTLLAAAPKNSVLLIEDVDALLPPEGGDQRQLGIPQGLTMSGFLNALDGITAQEGSGG</sequence>
<gene>
    <name evidence="3" type="ORF">BC938DRAFT_475844</name>
</gene>
<evidence type="ECO:0000259" key="2">
    <source>
        <dbReference type="SMART" id="SM00382"/>
    </source>
</evidence>
<comment type="caution">
    <text evidence="3">The sequence shown here is derived from an EMBL/GenBank/DDBJ whole genome shotgun (WGS) entry which is preliminary data.</text>
</comment>
<accession>A0A433QZ99</accession>
<keyword evidence="4" id="KW-1185">Reference proteome</keyword>
<dbReference type="Gene3D" id="3.40.50.300">
    <property type="entry name" value="P-loop containing nucleotide triphosphate hydrolases"/>
    <property type="match status" value="1"/>
</dbReference>
<proteinExistence type="inferred from homology"/>
<name>A0A433QZ99_9FUNG</name>
<dbReference type="Pfam" id="PF00004">
    <property type="entry name" value="AAA"/>
    <property type="match status" value="1"/>
</dbReference>
<feature type="domain" description="AAA+ ATPase" evidence="2">
    <location>
        <begin position="108"/>
        <end position="209"/>
    </location>
</feature>
<protein>
    <recommendedName>
        <fullName evidence="2">AAA+ ATPase domain-containing protein</fullName>
    </recommendedName>
</protein>
<dbReference type="PANTHER" id="PTHR23070">
    <property type="entry name" value="BCS1 AAA-TYPE ATPASE"/>
    <property type="match status" value="1"/>
</dbReference>
<dbReference type="InterPro" id="IPR003959">
    <property type="entry name" value="ATPase_AAA_core"/>
</dbReference>
<organism evidence="3 4">
    <name type="scientific">Jimgerdemannia flammicorona</name>
    <dbReference type="NCBI Taxonomy" id="994334"/>
    <lineage>
        <taxon>Eukaryota</taxon>
        <taxon>Fungi</taxon>
        <taxon>Fungi incertae sedis</taxon>
        <taxon>Mucoromycota</taxon>
        <taxon>Mucoromycotina</taxon>
        <taxon>Endogonomycetes</taxon>
        <taxon>Endogonales</taxon>
        <taxon>Endogonaceae</taxon>
        <taxon>Jimgerdemannia</taxon>
    </lineage>
</organism>
<dbReference type="SUPFAM" id="SSF52540">
    <property type="entry name" value="P-loop containing nucleoside triphosphate hydrolases"/>
    <property type="match status" value="1"/>
</dbReference>
<dbReference type="InterPro" id="IPR027417">
    <property type="entry name" value="P-loop_NTPase"/>
</dbReference>
<dbReference type="SMART" id="SM00382">
    <property type="entry name" value="AAA"/>
    <property type="match status" value="1"/>
</dbReference>
<dbReference type="GO" id="GO:0016887">
    <property type="term" value="F:ATP hydrolysis activity"/>
    <property type="evidence" value="ECO:0007669"/>
    <property type="project" value="InterPro"/>
</dbReference>
<dbReference type="InterPro" id="IPR050747">
    <property type="entry name" value="Mitochondrial_chaperone_BCS1"/>
</dbReference>
<dbReference type="Proteomes" id="UP000274822">
    <property type="component" value="Unassembled WGS sequence"/>
</dbReference>
<dbReference type="GO" id="GO:0005524">
    <property type="term" value="F:ATP binding"/>
    <property type="evidence" value="ECO:0007669"/>
    <property type="project" value="InterPro"/>
</dbReference>
<dbReference type="AlphaFoldDB" id="A0A433QZ99"/>
<reference evidence="3 4" key="1">
    <citation type="journal article" date="2018" name="New Phytol.">
        <title>Phylogenomics of Endogonaceae and evolution of mycorrhizas within Mucoromycota.</title>
        <authorList>
            <person name="Chang Y."/>
            <person name="Desiro A."/>
            <person name="Na H."/>
            <person name="Sandor L."/>
            <person name="Lipzen A."/>
            <person name="Clum A."/>
            <person name="Barry K."/>
            <person name="Grigoriev I.V."/>
            <person name="Martin F.M."/>
            <person name="Stajich J.E."/>
            <person name="Smith M.E."/>
            <person name="Bonito G."/>
            <person name="Spatafora J.W."/>
        </authorList>
    </citation>
    <scope>NUCLEOTIDE SEQUENCE [LARGE SCALE GENOMIC DNA]</scope>
    <source>
        <strain evidence="3 4">AD002</strain>
    </source>
</reference>
<dbReference type="InterPro" id="IPR003593">
    <property type="entry name" value="AAA+_ATPase"/>
</dbReference>
<evidence type="ECO:0000256" key="1">
    <source>
        <dbReference type="ARBA" id="ARBA00007448"/>
    </source>
</evidence>
<evidence type="ECO:0000313" key="3">
    <source>
        <dbReference type="EMBL" id="RUS35109.1"/>
    </source>
</evidence>